<feature type="compositionally biased region" description="Basic and acidic residues" evidence="1">
    <location>
        <begin position="150"/>
        <end position="164"/>
    </location>
</feature>
<proteinExistence type="predicted"/>
<keyword evidence="3" id="KW-1185">Reference proteome</keyword>
<name>A0A931B8P5_9ACTN</name>
<organism evidence="2 3">
    <name type="scientific">Streptacidiphilus fuscans</name>
    <dbReference type="NCBI Taxonomy" id="2789292"/>
    <lineage>
        <taxon>Bacteria</taxon>
        <taxon>Bacillati</taxon>
        <taxon>Actinomycetota</taxon>
        <taxon>Actinomycetes</taxon>
        <taxon>Kitasatosporales</taxon>
        <taxon>Streptomycetaceae</taxon>
        <taxon>Streptacidiphilus</taxon>
    </lineage>
</organism>
<evidence type="ECO:0000313" key="3">
    <source>
        <dbReference type="Proteomes" id="UP000657385"/>
    </source>
</evidence>
<dbReference type="EMBL" id="JADPRT010000009">
    <property type="protein sequence ID" value="MBF9070707.1"/>
    <property type="molecule type" value="Genomic_DNA"/>
</dbReference>
<reference evidence="2" key="1">
    <citation type="submission" date="2020-11" db="EMBL/GenBank/DDBJ databases">
        <title>Isolation and identification of active actinomycetes.</title>
        <authorList>
            <person name="Yu B."/>
        </authorList>
    </citation>
    <scope>NUCLEOTIDE SEQUENCE</scope>
    <source>
        <strain evidence="2">NEAU-YB345</strain>
    </source>
</reference>
<sequence length="189" mass="20593">MAGFAGRLYVVCPGCGGRAVVLPRPGTAEVKYTSALLFLPRRLSCAACGEHRSWRPGMEGAGLRGVTPGGTEDPFFGEPLWLQTRCVGRILWAYNEAHVDELAAFVGARLRERGPTPTLAMVSRLPLWMKRADNRDEVLAGLDRLRDLAAPGRDRPADRSDAAHNHATRPRPHLSLLFRGGAYPADPAE</sequence>
<evidence type="ECO:0000313" key="2">
    <source>
        <dbReference type="EMBL" id="MBF9070707.1"/>
    </source>
</evidence>
<dbReference type="AlphaFoldDB" id="A0A931B8P5"/>
<gene>
    <name evidence="2" type="ORF">I2501_22045</name>
</gene>
<comment type="caution">
    <text evidence="2">The sequence shown here is derived from an EMBL/GenBank/DDBJ whole genome shotgun (WGS) entry which is preliminary data.</text>
</comment>
<dbReference type="Proteomes" id="UP000657385">
    <property type="component" value="Unassembled WGS sequence"/>
</dbReference>
<accession>A0A931B8P5</accession>
<evidence type="ECO:0000256" key="1">
    <source>
        <dbReference type="SAM" id="MobiDB-lite"/>
    </source>
</evidence>
<feature type="region of interest" description="Disordered" evidence="1">
    <location>
        <begin position="150"/>
        <end position="171"/>
    </location>
</feature>
<protein>
    <submittedName>
        <fullName evidence="2">Uncharacterized protein</fullName>
    </submittedName>
</protein>